<feature type="transmembrane region" description="Helical" evidence="2">
    <location>
        <begin position="227"/>
        <end position="244"/>
    </location>
</feature>
<sequence>MPDPVDRPAADRPHRAAASTGETSTGETSTGETSPGAMTRRLMAWTGLGIALATLLTLATGGPLAAPVAVAFAGFGPGLAVLAQLRVRQPVLGWAAALLVSVTGYAATATVQVWLGWWQPRAVVLVAAVLVVLSCVLALRRSGWRAGPGPHRVPATGRGRLVGHAVILAAATLLWLVALARSDLDGVTGYGLLASIHPAFFAAVALCTVGFVLGLTRAGRAPGVQPVYLVLLVLLVHGTVPLLLDEPQYAWTYKHLGVVELIQATGSVGASTDIYQQWPTLFASVAQLADLSGQPAVVLADWSAVFFNLAGVLLLAAIARTLSPDRRVAALTAFGFVAVNWVEEDYLAPQALAFLLSLGVLLVLLHRLRRPDPAEGVDRSTRRGRALSLAALLVIFAVLTATHQLSPYLVLAQVGALTLLRQIRPWWTVVAMGVILLGYLLPRYHLVAGSFGLFEGINIFANASGNADGWGSTGQAVSAIVVRCLALSVWGLAALAVLWSRRRHSTVLVPAVLAGTPFLLLAGQSYGGEAIYRVFLFSAPWCVLLIAMAFFAPRPTGAVEAEAPGDDPAPAGRDTGTAGRRSPSWLRPVLLGLALTVAVFGTVQGRHGQLVVDRQDAAGVAAARQLYAEAAPGATIALATSNFPSRLTADYPDFNRSVPVGEPDLVKGAQLRGVALGPAQLPAIESYLRGFGGTATYLVISDGMRRQAAYFGYLPDGALDRLEAALRASSRWVLFQHGAGVNVYQLTG</sequence>
<feature type="region of interest" description="Disordered" evidence="1">
    <location>
        <begin position="1"/>
        <end position="36"/>
    </location>
</feature>
<keyword evidence="4" id="KW-1185">Reference proteome</keyword>
<evidence type="ECO:0000313" key="4">
    <source>
        <dbReference type="Proteomes" id="UP000198797"/>
    </source>
</evidence>
<feature type="transmembrane region" description="Helical" evidence="2">
    <location>
        <begin position="42"/>
        <end position="59"/>
    </location>
</feature>
<reference evidence="4" key="1">
    <citation type="submission" date="2016-06" db="EMBL/GenBank/DDBJ databases">
        <authorList>
            <person name="Varghese N."/>
            <person name="Submissions Spin"/>
        </authorList>
    </citation>
    <scope>NUCLEOTIDE SEQUENCE [LARGE SCALE GENOMIC DNA]</scope>
    <source>
        <strain evidence="4">DSM 44100</strain>
    </source>
</reference>
<feature type="transmembrane region" description="Helical" evidence="2">
    <location>
        <begin position="161"/>
        <end position="180"/>
    </location>
</feature>
<feature type="transmembrane region" description="Helical" evidence="2">
    <location>
        <begin position="530"/>
        <end position="552"/>
    </location>
</feature>
<organism evidence="3 4">
    <name type="scientific">Micromonospora matsumotoense</name>
    <dbReference type="NCBI Taxonomy" id="121616"/>
    <lineage>
        <taxon>Bacteria</taxon>
        <taxon>Bacillati</taxon>
        <taxon>Actinomycetota</taxon>
        <taxon>Actinomycetes</taxon>
        <taxon>Micromonosporales</taxon>
        <taxon>Micromonosporaceae</taxon>
        <taxon>Micromonospora</taxon>
    </lineage>
</organism>
<dbReference type="Proteomes" id="UP000198797">
    <property type="component" value="Unassembled WGS sequence"/>
</dbReference>
<gene>
    <name evidence="3" type="ORF">GA0070216_12433</name>
</gene>
<feature type="transmembrane region" description="Helical" evidence="2">
    <location>
        <begin position="348"/>
        <end position="365"/>
    </location>
</feature>
<feature type="transmembrane region" description="Helical" evidence="2">
    <location>
        <begin position="192"/>
        <end position="215"/>
    </location>
</feature>
<keyword evidence="2" id="KW-0812">Transmembrane</keyword>
<feature type="transmembrane region" description="Helical" evidence="2">
    <location>
        <begin position="299"/>
        <end position="319"/>
    </location>
</feature>
<dbReference type="EMBL" id="FMCU01000024">
    <property type="protein sequence ID" value="SCF47887.1"/>
    <property type="molecule type" value="Genomic_DNA"/>
</dbReference>
<feature type="transmembrane region" description="Helical" evidence="2">
    <location>
        <begin position="446"/>
        <end position="464"/>
    </location>
</feature>
<protein>
    <submittedName>
        <fullName evidence="3">Uncharacterized protein</fullName>
    </submittedName>
</protein>
<name>A0A1C5ARM1_9ACTN</name>
<dbReference type="STRING" id="121616.GA0070216_12433"/>
<keyword evidence="2" id="KW-0472">Membrane</keyword>
<accession>A0A1C5ARM1</accession>
<feature type="transmembrane region" description="Helical" evidence="2">
    <location>
        <begin position="326"/>
        <end position="342"/>
    </location>
</feature>
<dbReference type="AlphaFoldDB" id="A0A1C5ARM1"/>
<dbReference type="OrthoDB" id="139907at2"/>
<feature type="transmembrane region" description="Helical" evidence="2">
    <location>
        <begin position="585"/>
        <end position="603"/>
    </location>
</feature>
<feature type="region of interest" description="Disordered" evidence="1">
    <location>
        <begin position="560"/>
        <end position="581"/>
    </location>
</feature>
<proteinExistence type="predicted"/>
<keyword evidence="2" id="KW-1133">Transmembrane helix</keyword>
<feature type="transmembrane region" description="Helical" evidence="2">
    <location>
        <begin position="92"/>
        <end position="115"/>
    </location>
</feature>
<feature type="compositionally biased region" description="Low complexity" evidence="1">
    <location>
        <begin position="16"/>
        <end position="34"/>
    </location>
</feature>
<dbReference type="RefSeq" id="WP_091253081.1">
    <property type="nucleotide sequence ID" value="NZ_FMCU01000024.1"/>
</dbReference>
<evidence type="ECO:0000256" key="1">
    <source>
        <dbReference type="SAM" id="MobiDB-lite"/>
    </source>
</evidence>
<feature type="transmembrane region" description="Helical" evidence="2">
    <location>
        <begin position="506"/>
        <end position="524"/>
    </location>
</feature>
<feature type="transmembrane region" description="Helical" evidence="2">
    <location>
        <begin position="386"/>
        <end position="405"/>
    </location>
</feature>
<evidence type="ECO:0000313" key="3">
    <source>
        <dbReference type="EMBL" id="SCF47887.1"/>
    </source>
</evidence>
<feature type="transmembrane region" description="Helical" evidence="2">
    <location>
        <begin position="121"/>
        <end position="140"/>
    </location>
</feature>
<evidence type="ECO:0000256" key="2">
    <source>
        <dbReference type="SAM" id="Phobius"/>
    </source>
</evidence>
<feature type="compositionally biased region" description="Low complexity" evidence="1">
    <location>
        <begin position="560"/>
        <end position="572"/>
    </location>
</feature>
<feature type="compositionally biased region" description="Basic and acidic residues" evidence="1">
    <location>
        <begin position="1"/>
        <end position="14"/>
    </location>
</feature>
<feature type="transmembrane region" description="Helical" evidence="2">
    <location>
        <begin position="425"/>
        <end position="441"/>
    </location>
</feature>
<feature type="transmembrane region" description="Helical" evidence="2">
    <location>
        <begin position="65"/>
        <end position="85"/>
    </location>
</feature>
<feature type="transmembrane region" description="Helical" evidence="2">
    <location>
        <begin position="476"/>
        <end position="499"/>
    </location>
</feature>